<feature type="transmembrane region" description="Helical" evidence="7">
    <location>
        <begin position="780"/>
        <end position="801"/>
    </location>
</feature>
<dbReference type="AlphaFoldDB" id="A0A7W3TK94"/>
<dbReference type="PANTHER" id="PTHR33406:SF13">
    <property type="entry name" value="MEMBRANE PROTEIN YDFJ"/>
    <property type="match status" value="1"/>
</dbReference>
<dbReference type="InterPro" id="IPR050545">
    <property type="entry name" value="Mycobact_MmpL"/>
</dbReference>
<evidence type="ECO:0000256" key="4">
    <source>
        <dbReference type="ARBA" id="ARBA00022989"/>
    </source>
</evidence>
<feature type="transmembrane region" description="Helical" evidence="7">
    <location>
        <begin position="669"/>
        <end position="688"/>
    </location>
</feature>
<dbReference type="Proteomes" id="UP000523196">
    <property type="component" value="Unassembled WGS sequence"/>
</dbReference>
<dbReference type="Gene3D" id="1.20.1640.10">
    <property type="entry name" value="Multidrug efflux transporter AcrB transmembrane domain"/>
    <property type="match status" value="2"/>
</dbReference>
<name>A0A7W3TK94_9GAMM</name>
<gene>
    <name evidence="9" type="ORF">H4F98_04815</name>
</gene>
<keyword evidence="5 7" id="KW-0472">Membrane</keyword>
<dbReference type="GO" id="GO:0005886">
    <property type="term" value="C:plasma membrane"/>
    <property type="evidence" value="ECO:0007669"/>
    <property type="project" value="UniProtKB-SubCell"/>
</dbReference>
<proteinExistence type="predicted"/>
<evidence type="ECO:0000256" key="2">
    <source>
        <dbReference type="ARBA" id="ARBA00022475"/>
    </source>
</evidence>
<evidence type="ECO:0000313" key="10">
    <source>
        <dbReference type="Proteomes" id="UP000523196"/>
    </source>
</evidence>
<feature type="transmembrane region" description="Helical" evidence="7">
    <location>
        <begin position="452"/>
        <end position="473"/>
    </location>
</feature>
<feature type="transmembrane region" description="Helical" evidence="7">
    <location>
        <begin position="753"/>
        <end position="774"/>
    </location>
</feature>
<feature type="transmembrane region" description="Helical" evidence="7">
    <location>
        <begin position="697"/>
        <end position="715"/>
    </location>
</feature>
<dbReference type="Pfam" id="PF03176">
    <property type="entry name" value="MMPL"/>
    <property type="match status" value="1"/>
</dbReference>
<feature type="transmembrane region" description="Helical" evidence="7">
    <location>
        <begin position="281"/>
        <end position="300"/>
    </location>
</feature>
<comment type="caution">
    <text evidence="9">The sequence shown here is derived from an EMBL/GenBank/DDBJ whole genome shotgun (WGS) entry which is preliminary data.</text>
</comment>
<accession>A0A7W3TK94</accession>
<dbReference type="InterPro" id="IPR004869">
    <property type="entry name" value="MMPL_dom"/>
</dbReference>
<reference evidence="9 10" key="1">
    <citation type="submission" date="2020-08" db="EMBL/GenBank/DDBJ databases">
        <authorList>
            <person name="Xu S."/>
            <person name="Li A."/>
        </authorList>
    </citation>
    <scope>NUCLEOTIDE SEQUENCE [LARGE SCALE GENOMIC DNA]</scope>
    <source>
        <strain evidence="9 10">119BY6-57</strain>
    </source>
</reference>
<dbReference type="PANTHER" id="PTHR33406">
    <property type="entry name" value="MEMBRANE PROTEIN MJ1562-RELATED"/>
    <property type="match status" value="1"/>
</dbReference>
<keyword evidence="3 7" id="KW-0812">Transmembrane</keyword>
<comment type="subcellular location">
    <subcellularLocation>
        <location evidence="1">Cell membrane</location>
        <topology evidence="1">Multi-pass membrane protein</topology>
    </subcellularLocation>
</comment>
<evidence type="ECO:0000256" key="5">
    <source>
        <dbReference type="ARBA" id="ARBA00023136"/>
    </source>
</evidence>
<dbReference type="EMBL" id="JACHTF010000004">
    <property type="protein sequence ID" value="MBB1059890.1"/>
    <property type="molecule type" value="Genomic_DNA"/>
</dbReference>
<dbReference type="SUPFAM" id="SSF82866">
    <property type="entry name" value="Multidrug efflux transporter AcrB transmembrane domain"/>
    <property type="match status" value="2"/>
</dbReference>
<keyword evidence="2" id="KW-1003">Cell membrane</keyword>
<feature type="region of interest" description="Disordered" evidence="6">
    <location>
        <begin position="195"/>
        <end position="218"/>
    </location>
</feature>
<evidence type="ECO:0000256" key="6">
    <source>
        <dbReference type="SAM" id="MobiDB-lite"/>
    </source>
</evidence>
<feature type="domain" description="Membrane transport protein MMPL" evidence="8">
    <location>
        <begin position="221"/>
        <end position="423"/>
    </location>
</feature>
<evidence type="ECO:0000256" key="1">
    <source>
        <dbReference type="ARBA" id="ARBA00004651"/>
    </source>
</evidence>
<keyword evidence="4 7" id="KW-1133">Transmembrane helix</keyword>
<protein>
    <submittedName>
        <fullName evidence="9">MMPL family transporter</fullName>
    </submittedName>
</protein>
<evidence type="ECO:0000313" key="9">
    <source>
        <dbReference type="EMBL" id="MBB1059890.1"/>
    </source>
</evidence>
<feature type="transmembrane region" description="Helical" evidence="7">
    <location>
        <begin position="375"/>
        <end position="394"/>
    </location>
</feature>
<feature type="transmembrane region" description="Helical" evidence="7">
    <location>
        <begin position="334"/>
        <end position="355"/>
    </location>
</feature>
<organism evidence="9 10">
    <name type="scientific">Marilutibacter spongiae</name>
    <dbReference type="NCBI Taxonomy" id="2025720"/>
    <lineage>
        <taxon>Bacteria</taxon>
        <taxon>Pseudomonadati</taxon>
        <taxon>Pseudomonadota</taxon>
        <taxon>Gammaproteobacteria</taxon>
        <taxon>Lysobacterales</taxon>
        <taxon>Lysobacteraceae</taxon>
        <taxon>Marilutibacter</taxon>
    </lineage>
</organism>
<feature type="transmembrane region" description="Helical" evidence="7">
    <location>
        <begin position="307"/>
        <end position="328"/>
    </location>
</feature>
<feature type="transmembrane region" description="Helical" evidence="7">
    <location>
        <begin position="721"/>
        <end position="741"/>
    </location>
</feature>
<feature type="transmembrane region" description="Helical" evidence="7">
    <location>
        <begin position="400"/>
        <end position="419"/>
    </location>
</feature>
<dbReference type="RefSeq" id="WP_182685507.1">
    <property type="nucleotide sequence ID" value="NZ_JACHTF010000004.1"/>
</dbReference>
<evidence type="ECO:0000256" key="3">
    <source>
        <dbReference type="ARBA" id="ARBA00022692"/>
    </source>
</evidence>
<evidence type="ECO:0000259" key="8">
    <source>
        <dbReference type="Pfam" id="PF03176"/>
    </source>
</evidence>
<feature type="compositionally biased region" description="Low complexity" evidence="6">
    <location>
        <begin position="199"/>
        <end position="216"/>
    </location>
</feature>
<keyword evidence="10" id="KW-1185">Reference proteome</keyword>
<sequence>MTLARRLGLAVLWLAVLGLAGAWIARHLEVSGDLRHFMPTARTPSQKLLIEELGEGPGARLLLVALSGDAPGELARQSLAMRDALDGDPRFSVVANGHDGGLDAIPPALRPYRYLLSPTVDGQRFDRAWLQEELDQRVQDLGSPAAAQLEALLPRDPTLETLRLAEAWTPATAPELWHGVWFTPAPAAEPVEATHEATHAVPASDPAPAAAAPPRRGAGDREALMLLETRAAGFDPQGQQAALAAVRTAFDAVRGESPARLSITGPGAFSVEIGERTRREATLFGTLGGIGFGLMLLVAYRRWQVPLQAALPVATAGLAGLAAVALVFSEQVHGITLAFGFTLIGIAADYPIHLLSHQRPGRSAYDSARIIWKTLATGVASTCLAYLTFFVSGVDGLRQLAVFTVAGLATAALSTRFLLPAVLDPVPRDVADLPLMHALLQRVERLPRLNSTLSLGLAGIAAAVVVFVPGAFWENDLARLTPVPEAALARDLQLRHALGAPDVRYMIAVEGADADAVLAHTERMRPALDALRAQGAVADYDMAARYLPSLDTQRARQARLPTREALQAELDAAVAGTPFRPDAFSGFVDDVETARTARPLAPGDIAGTPLETRIGGLLLQSPGRATALVTLTGLVDPTAVAHVARAEGAALLDLKRASESLVAEYRERVLWALGLAVVLLALGVGVVLRHARRTMRVMAPMLLSTVLVVAVLRLAGVELNLFHLVALMLAAGLGLDYALFFDHAGHEPAEQRRTLHALIVCAISTLLVFALLGLSSIPVLRAIGSTVALGVLFNLSLAVLVTRRREGMA</sequence>
<evidence type="ECO:0000256" key="7">
    <source>
        <dbReference type="SAM" id="Phobius"/>
    </source>
</evidence>